<feature type="domain" description="Type II secretion system protein GspF" evidence="7">
    <location>
        <begin position="166"/>
        <end position="288"/>
    </location>
</feature>
<dbReference type="InterPro" id="IPR018076">
    <property type="entry name" value="T2SS_GspF_dom"/>
</dbReference>
<evidence type="ECO:0000256" key="4">
    <source>
        <dbReference type="ARBA" id="ARBA00022989"/>
    </source>
</evidence>
<proteinExistence type="predicted"/>
<feature type="transmembrane region" description="Helical" evidence="6">
    <location>
        <begin position="305"/>
        <end position="325"/>
    </location>
</feature>
<accession>A0ABV8RJR2</accession>
<keyword evidence="2" id="KW-1003">Cell membrane</keyword>
<keyword evidence="3 6" id="KW-0812">Transmembrane</keyword>
<comment type="subcellular location">
    <subcellularLocation>
        <location evidence="1">Cell membrane</location>
        <topology evidence="1">Multi-pass membrane protein</topology>
    </subcellularLocation>
</comment>
<evidence type="ECO:0000256" key="1">
    <source>
        <dbReference type="ARBA" id="ARBA00004651"/>
    </source>
</evidence>
<evidence type="ECO:0000256" key="5">
    <source>
        <dbReference type="ARBA" id="ARBA00023136"/>
    </source>
</evidence>
<dbReference type="PANTHER" id="PTHR35007">
    <property type="entry name" value="INTEGRAL MEMBRANE PROTEIN-RELATED"/>
    <property type="match status" value="1"/>
</dbReference>
<reference evidence="9" key="1">
    <citation type="journal article" date="2019" name="Int. J. Syst. Evol. Microbiol.">
        <title>The Global Catalogue of Microorganisms (GCM) 10K type strain sequencing project: providing services to taxonomists for standard genome sequencing and annotation.</title>
        <authorList>
            <consortium name="The Broad Institute Genomics Platform"/>
            <consortium name="The Broad Institute Genome Sequencing Center for Infectious Disease"/>
            <person name="Wu L."/>
            <person name="Ma J."/>
        </authorList>
    </citation>
    <scope>NUCLEOTIDE SEQUENCE [LARGE SCALE GENOMIC DNA]</scope>
    <source>
        <strain evidence="9">CGMCC 1.12989</strain>
    </source>
</reference>
<gene>
    <name evidence="8" type="ORF">ACFO0A_00450</name>
</gene>
<feature type="transmembrane region" description="Helical" evidence="6">
    <location>
        <begin position="127"/>
        <end position="151"/>
    </location>
</feature>
<evidence type="ECO:0000313" key="9">
    <source>
        <dbReference type="Proteomes" id="UP001595828"/>
    </source>
</evidence>
<keyword evidence="5 6" id="KW-0472">Membrane</keyword>
<organism evidence="8 9">
    <name type="scientific">Novosphingobium tardum</name>
    <dbReference type="NCBI Taxonomy" id="1538021"/>
    <lineage>
        <taxon>Bacteria</taxon>
        <taxon>Pseudomonadati</taxon>
        <taxon>Pseudomonadota</taxon>
        <taxon>Alphaproteobacteria</taxon>
        <taxon>Sphingomonadales</taxon>
        <taxon>Sphingomonadaceae</taxon>
        <taxon>Novosphingobium</taxon>
    </lineage>
</organism>
<protein>
    <submittedName>
        <fullName evidence="8">Type II secretion system F family protein</fullName>
    </submittedName>
</protein>
<comment type="caution">
    <text evidence="8">The sequence shown here is derived from an EMBL/GenBank/DDBJ whole genome shotgun (WGS) entry which is preliminary data.</text>
</comment>
<dbReference type="EMBL" id="JBHSDR010000003">
    <property type="protein sequence ID" value="MFC4293520.1"/>
    <property type="molecule type" value="Genomic_DNA"/>
</dbReference>
<evidence type="ECO:0000256" key="2">
    <source>
        <dbReference type="ARBA" id="ARBA00022475"/>
    </source>
</evidence>
<evidence type="ECO:0000313" key="8">
    <source>
        <dbReference type="EMBL" id="MFC4293520.1"/>
    </source>
</evidence>
<keyword evidence="9" id="KW-1185">Reference proteome</keyword>
<dbReference type="RefSeq" id="WP_379537015.1">
    <property type="nucleotide sequence ID" value="NZ_JBHSDR010000003.1"/>
</dbReference>
<evidence type="ECO:0000256" key="6">
    <source>
        <dbReference type="SAM" id="Phobius"/>
    </source>
</evidence>
<dbReference type="InterPro" id="IPR042094">
    <property type="entry name" value="T2SS_GspF_sf"/>
</dbReference>
<keyword evidence="4 6" id="KW-1133">Transmembrane helix</keyword>
<feature type="transmembrane region" description="Helical" evidence="6">
    <location>
        <begin position="6"/>
        <end position="26"/>
    </location>
</feature>
<dbReference type="Gene3D" id="1.20.81.30">
    <property type="entry name" value="Type II secretion system (T2SS), domain F"/>
    <property type="match status" value="1"/>
</dbReference>
<dbReference type="Proteomes" id="UP001595828">
    <property type="component" value="Unassembled WGS sequence"/>
</dbReference>
<feature type="transmembrane region" description="Helical" evidence="6">
    <location>
        <begin position="274"/>
        <end position="293"/>
    </location>
</feature>
<sequence length="333" mass="36996">MQDAFLRMAALAAIFASVFVVAQLALGSAWRRRMQTGAVNLRLRMIREGGTREEVIARLRKNTPRDFDDLPEFLATRLQSLQRTMLASAIPLAPVQILLGMVALFVVLCVILLLASRAGGFPLTMGIFQLVVVIAFCAAVALPLMIISMMAQRRRKRIEMQFPIALDVFVRALRSGHPIASAIELLTHEMEDPIGSEFGLVADEVSYGAELTQALDSMAERWDLEDMRMFVVSLSVQSETGGNLAEILQNLSEVIRARASLYMKVRALSSEGRMTGWMLSVLPVLTFVGLFTVNPSFYLDVARDPIFVIGFPVLLIIYAIGFIMIRRMVDLKV</sequence>
<feature type="transmembrane region" description="Helical" evidence="6">
    <location>
        <begin position="86"/>
        <end position="115"/>
    </location>
</feature>
<evidence type="ECO:0000259" key="7">
    <source>
        <dbReference type="Pfam" id="PF00482"/>
    </source>
</evidence>
<dbReference type="PANTHER" id="PTHR35007:SF1">
    <property type="entry name" value="PILUS ASSEMBLY PROTEIN"/>
    <property type="match status" value="1"/>
</dbReference>
<name>A0ABV8RJR2_9SPHN</name>
<dbReference type="Pfam" id="PF00482">
    <property type="entry name" value="T2SSF"/>
    <property type="match status" value="1"/>
</dbReference>
<evidence type="ECO:0000256" key="3">
    <source>
        <dbReference type="ARBA" id="ARBA00022692"/>
    </source>
</evidence>